<dbReference type="Gene3D" id="3.40.309.10">
    <property type="entry name" value="Aldehyde Dehydrogenase, Chain A, domain 2"/>
    <property type="match status" value="1"/>
</dbReference>
<feature type="domain" description="Fe-containing alcohol dehydrogenase-like C-terminal" evidence="11">
    <location>
        <begin position="648"/>
        <end position="860"/>
    </location>
</feature>
<proteinExistence type="inferred from homology"/>
<dbReference type="InterPro" id="IPR018211">
    <property type="entry name" value="ADH_Fe_CS"/>
</dbReference>
<dbReference type="PROSITE" id="PS00060">
    <property type="entry name" value="ADH_IRON_2"/>
    <property type="match status" value="1"/>
</dbReference>
<keyword evidence="4" id="KW-0520">NAD</keyword>
<accession>A0ABX0AZB5</accession>
<evidence type="ECO:0000256" key="5">
    <source>
        <dbReference type="ARBA" id="ARBA00023268"/>
    </source>
</evidence>
<dbReference type="Proteomes" id="UP000470051">
    <property type="component" value="Unassembled WGS sequence"/>
</dbReference>
<comment type="similarity">
    <text evidence="6 8">In the N-terminal section; belongs to the aldehyde dehydrogenase family.</text>
</comment>
<dbReference type="InterPro" id="IPR016163">
    <property type="entry name" value="Ald_DH_C"/>
</dbReference>
<dbReference type="PIRSF" id="PIRSF000111">
    <property type="entry name" value="ALDH_ADH"/>
    <property type="match status" value="1"/>
</dbReference>
<evidence type="ECO:0000256" key="6">
    <source>
        <dbReference type="ARBA" id="ARBA00035641"/>
    </source>
</evidence>
<dbReference type="InterPro" id="IPR039697">
    <property type="entry name" value="Alcohol_dehydrogenase_Fe"/>
</dbReference>
<dbReference type="GO" id="GO:0004022">
    <property type="term" value="F:alcohol dehydrogenase (NAD+) activity"/>
    <property type="evidence" value="ECO:0007669"/>
    <property type="project" value="UniProtKB-EC"/>
</dbReference>
<dbReference type="Gene3D" id="3.40.605.10">
    <property type="entry name" value="Aldehyde Dehydrogenase, Chain A, domain 1"/>
    <property type="match status" value="1"/>
</dbReference>
<dbReference type="PANTHER" id="PTHR11496:SF83">
    <property type="entry name" value="HYDROXYACID-OXOACID TRANSHYDROGENASE, MITOCHONDRIAL"/>
    <property type="match status" value="1"/>
</dbReference>
<evidence type="ECO:0000313" key="13">
    <source>
        <dbReference type="Proteomes" id="UP000470051"/>
    </source>
</evidence>
<dbReference type="InterPro" id="IPR056798">
    <property type="entry name" value="ADH_Fe_C"/>
</dbReference>
<feature type="domain" description="Alcohol dehydrogenase iron-type/glycerol dehydrogenase GldA" evidence="10">
    <location>
        <begin position="457"/>
        <end position="635"/>
    </location>
</feature>
<sequence>MTVTHVTELNELVARVKKAQREFANFSQEQVDKIFRAAALAAADARIPLAKLAVAESGMGIVEDKVIKNHFASEYIYNAYKDDKTCGILSEDKIFGTITIAEPIGLICGIVPTTNPTSTAIFKALISLKTRNGIILSPHPRAKKATTKAAELVLSAAVAAGAPKDIIGWIDEPSVELSNALMHHQDINLILATGGPGMVKAAYSSGKPAIGVGAGNTPVVIDESADIKRAVASILMSKTFDNGVICASEQSVIVVDAVYDQMRKRFFTHGGYLLQGKELKAVQDIILKNGSLNAEIVGQSATKIAEMAGINVPERTKILIGEVSLIDEAEPFAHEKLSPLLAMYRGNSFEDAVEKAERLVEMGGIGHTSCLYTDQDNQAARIKYFGDKMKTARILVNTPASQGGIGDLYNFKLAPSLTLGCGSWGGNSISENVGPKHLINTKTVAKRAENMLWHKLPKSIYFRRGSLPVALEEVATDGAKRAFIVTDRFLFNHGYADQVTDVLKSHGIETEVFFEVEADPTLSTVRKGAEQMHSFKPDIIIALGGGSPMDAAKIMWVMYEHPETHFEELALRFMDIRKRIYRFPKMGVKAKMVAITTTSGTGSEVTPFAVVTDDATGQKYPLADYELTPNIAIVDANLVMDMPKSLCAFGGLDAITHALEAYVSVLANEYSDGQALQALKLLKEFLPTSYHEGATNPVARERVHNAATIAGIAFANAFLGVCHSMAHKLGSEFHIPHGLANALLICNVIRYNANDNPTKQTAFSQYDRPQARRRYAEIADHLGLSATGDHTVTKIEKLLAWLKELKSELGIPTSIREAGIQEADFLAKIDKLSEDAFDDQCTGANPRYPLISELKQLLLDSYYGREFTETVATEKSQ</sequence>
<feature type="domain" description="Aldehyde dehydrogenase" evidence="9">
    <location>
        <begin position="7"/>
        <end position="399"/>
    </location>
</feature>
<dbReference type="InterPro" id="IPR015590">
    <property type="entry name" value="Aldehyde_DH_dom"/>
</dbReference>
<dbReference type="Gene3D" id="3.40.50.1970">
    <property type="match status" value="1"/>
</dbReference>
<evidence type="ECO:0000259" key="11">
    <source>
        <dbReference type="Pfam" id="PF25137"/>
    </source>
</evidence>
<organism evidence="12 13">
    <name type="scientific">Photorhabdus kayaii</name>
    <dbReference type="NCBI Taxonomy" id="230088"/>
    <lineage>
        <taxon>Bacteria</taxon>
        <taxon>Pseudomonadati</taxon>
        <taxon>Pseudomonadota</taxon>
        <taxon>Gammaproteobacteria</taxon>
        <taxon>Enterobacterales</taxon>
        <taxon>Morganellaceae</taxon>
        <taxon>Photorhabdus</taxon>
    </lineage>
</organism>
<dbReference type="Pfam" id="PF25137">
    <property type="entry name" value="ADH_Fe_C"/>
    <property type="match status" value="1"/>
</dbReference>
<dbReference type="InterPro" id="IPR016161">
    <property type="entry name" value="Ald_DH/histidinol_DH"/>
</dbReference>
<evidence type="ECO:0000256" key="7">
    <source>
        <dbReference type="ARBA" id="ARBA00035645"/>
    </source>
</evidence>
<evidence type="ECO:0000313" key="12">
    <source>
        <dbReference type="EMBL" id="NDL24829.1"/>
    </source>
</evidence>
<dbReference type="Gene3D" id="1.20.1090.10">
    <property type="entry name" value="Dehydroquinate synthase-like - alpha domain"/>
    <property type="match status" value="1"/>
</dbReference>
<evidence type="ECO:0000256" key="3">
    <source>
        <dbReference type="ARBA" id="ARBA00023004"/>
    </source>
</evidence>
<protein>
    <recommendedName>
        <fullName evidence="8">Aldehyde-alcohol dehydrogenase</fullName>
    </recommendedName>
</protein>
<dbReference type="InterPro" id="IPR012079">
    <property type="entry name" value="Bifunc_Ald-ADH"/>
</dbReference>
<dbReference type="RefSeq" id="WP_113041334.1">
    <property type="nucleotide sequence ID" value="NZ_CAWPKC010000006.1"/>
</dbReference>
<comment type="caution">
    <text evidence="12">The sequence shown here is derived from an EMBL/GenBank/DDBJ whole genome shotgun (WGS) entry which is preliminary data.</text>
</comment>
<keyword evidence="2 8" id="KW-0560">Oxidoreductase</keyword>
<dbReference type="CDD" id="cd08178">
    <property type="entry name" value="AAD_C"/>
    <property type="match status" value="1"/>
</dbReference>
<dbReference type="NCBIfam" id="NF010378">
    <property type="entry name" value="PRK13805.1"/>
    <property type="match status" value="1"/>
</dbReference>
<dbReference type="EMBL" id="WSFE01000006">
    <property type="protein sequence ID" value="NDL24829.1"/>
    <property type="molecule type" value="Genomic_DNA"/>
</dbReference>
<dbReference type="InterPro" id="IPR016162">
    <property type="entry name" value="Ald_DH_N"/>
</dbReference>
<evidence type="ECO:0000256" key="1">
    <source>
        <dbReference type="ARBA" id="ARBA00001954"/>
    </source>
</evidence>
<dbReference type="InterPro" id="IPR034789">
    <property type="entry name" value="AAD_C"/>
</dbReference>
<dbReference type="CDD" id="cd07122">
    <property type="entry name" value="ALDH_F20_ACDH"/>
    <property type="match status" value="1"/>
</dbReference>
<comment type="similarity">
    <text evidence="7 8">In the C-terminal section; belongs to the iron-containing alcohol dehydrogenase family.</text>
</comment>
<evidence type="ECO:0000256" key="2">
    <source>
        <dbReference type="ARBA" id="ARBA00023002"/>
    </source>
</evidence>
<gene>
    <name evidence="12" type="primary">adhE</name>
    <name evidence="12" type="synonym">adhC</name>
    <name evidence="12" type="ORF">GPY42_06310</name>
</gene>
<dbReference type="SUPFAM" id="SSF56796">
    <property type="entry name" value="Dehydroquinate synthase-like"/>
    <property type="match status" value="1"/>
</dbReference>
<dbReference type="Pfam" id="PF00465">
    <property type="entry name" value="Fe-ADH"/>
    <property type="match status" value="1"/>
</dbReference>
<dbReference type="PROSITE" id="PS00913">
    <property type="entry name" value="ADH_IRON_1"/>
    <property type="match status" value="1"/>
</dbReference>
<evidence type="ECO:0000256" key="4">
    <source>
        <dbReference type="ARBA" id="ARBA00023027"/>
    </source>
</evidence>
<dbReference type="SUPFAM" id="SSF53720">
    <property type="entry name" value="ALDH-like"/>
    <property type="match status" value="1"/>
</dbReference>
<keyword evidence="3" id="KW-0408">Iron</keyword>
<dbReference type="InterPro" id="IPR001670">
    <property type="entry name" value="ADH_Fe/GldA"/>
</dbReference>
<evidence type="ECO:0000259" key="10">
    <source>
        <dbReference type="Pfam" id="PF00465"/>
    </source>
</evidence>
<dbReference type="Pfam" id="PF00171">
    <property type="entry name" value="Aldedh"/>
    <property type="match status" value="1"/>
</dbReference>
<keyword evidence="13" id="KW-1185">Reference proteome</keyword>
<dbReference type="GO" id="GO:0008774">
    <property type="term" value="F:acetaldehyde dehydrogenase (acetylating) activity"/>
    <property type="evidence" value="ECO:0007669"/>
    <property type="project" value="UniProtKB-EC"/>
</dbReference>
<comment type="cofactor">
    <cofactor evidence="1">
        <name>Fe(2+)</name>
        <dbReference type="ChEBI" id="CHEBI:29033"/>
    </cofactor>
</comment>
<dbReference type="PANTHER" id="PTHR11496">
    <property type="entry name" value="ALCOHOL DEHYDROGENASE"/>
    <property type="match status" value="1"/>
</dbReference>
<keyword evidence="5" id="KW-0511">Multifunctional enzyme</keyword>
<name>A0ABX0AZB5_9GAMM</name>
<reference evidence="12 13" key="1">
    <citation type="submission" date="2019-12" db="EMBL/GenBank/DDBJ databases">
        <title>Engineering Photorhabdus to improve their lethality against agricultural pests.</title>
        <authorList>
            <person name="Machado R.A.R."/>
        </authorList>
    </citation>
    <scope>NUCLEOTIDE SEQUENCE [LARGE SCALE GENOMIC DNA]</scope>
    <source>
        <strain evidence="12 13">M-HU2</strain>
    </source>
</reference>
<evidence type="ECO:0000256" key="8">
    <source>
        <dbReference type="PIRNR" id="PIRNR000111"/>
    </source>
</evidence>
<evidence type="ECO:0000259" key="9">
    <source>
        <dbReference type="Pfam" id="PF00171"/>
    </source>
</evidence>